<name>A0AAN9J8C4_CLITE</name>
<protein>
    <submittedName>
        <fullName evidence="1">Uncharacterized protein</fullName>
    </submittedName>
</protein>
<organism evidence="1 2">
    <name type="scientific">Clitoria ternatea</name>
    <name type="common">Butterfly pea</name>
    <dbReference type="NCBI Taxonomy" id="43366"/>
    <lineage>
        <taxon>Eukaryota</taxon>
        <taxon>Viridiplantae</taxon>
        <taxon>Streptophyta</taxon>
        <taxon>Embryophyta</taxon>
        <taxon>Tracheophyta</taxon>
        <taxon>Spermatophyta</taxon>
        <taxon>Magnoliopsida</taxon>
        <taxon>eudicotyledons</taxon>
        <taxon>Gunneridae</taxon>
        <taxon>Pentapetalae</taxon>
        <taxon>rosids</taxon>
        <taxon>fabids</taxon>
        <taxon>Fabales</taxon>
        <taxon>Fabaceae</taxon>
        <taxon>Papilionoideae</taxon>
        <taxon>50 kb inversion clade</taxon>
        <taxon>NPAAA clade</taxon>
        <taxon>indigoferoid/millettioid clade</taxon>
        <taxon>Phaseoleae</taxon>
        <taxon>Clitoria</taxon>
    </lineage>
</organism>
<evidence type="ECO:0000313" key="2">
    <source>
        <dbReference type="Proteomes" id="UP001359559"/>
    </source>
</evidence>
<accession>A0AAN9J8C4</accession>
<evidence type="ECO:0000313" key="1">
    <source>
        <dbReference type="EMBL" id="KAK7292599.1"/>
    </source>
</evidence>
<comment type="caution">
    <text evidence="1">The sequence shown here is derived from an EMBL/GenBank/DDBJ whole genome shotgun (WGS) entry which is preliminary data.</text>
</comment>
<keyword evidence="2" id="KW-1185">Reference proteome</keyword>
<sequence>MSHHFHNVLHMIVSLELEYLRQPTSVDVPTYATTSGRFYSYFKFPLKAFTIVKHAENQKTHIHTLGFLHLFLLTPSQWTQATPELSVCHSQRVRERAREIENEEPSCNNKRVF</sequence>
<gene>
    <name evidence="1" type="ORF">RJT34_15450</name>
</gene>
<reference evidence="1 2" key="1">
    <citation type="submission" date="2024-01" db="EMBL/GenBank/DDBJ databases">
        <title>The genomes of 5 underutilized Papilionoideae crops provide insights into root nodulation and disease resistance.</title>
        <authorList>
            <person name="Yuan L."/>
        </authorList>
    </citation>
    <scope>NUCLEOTIDE SEQUENCE [LARGE SCALE GENOMIC DNA]</scope>
    <source>
        <strain evidence="1">LY-2023</strain>
        <tissue evidence="1">Leaf</tissue>
    </source>
</reference>
<dbReference type="Proteomes" id="UP001359559">
    <property type="component" value="Unassembled WGS sequence"/>
</dbReference>
<dbReference type="EMBL" id="JAYKXN010000004">
    <property type="protein sequence ID" value="KAK7292599.1"/>
    <property type="molecule type" value="Genomic_DNA"/>
</dbReference>
<dbReference type="AlphaFoldDB" id="A0AAN9J8C4"/>
<proteinExistence type="predicted"/>